<gene>
    <name evidence="2" type="ORF">M406DRAFT_74673</name>
</gene>
<dbReference type="GeneID" id="63842889"/>
<name>A0A9P5CL76_CRYP1</name>
<proteinExistence type="predicted"/>
<feature type="chain" id="PRO_5040475823" evidence="1">
    <location>
        <begin position="26"/>
        <end position="226"/>
    </location>
</feature>
<organism evidence="2 3">
    <name type="scientific">Cryphonectria parasitica (strain ATCC 38755 / EP155)</name>
    <dbReference type="NCBI Taxonomy" id="660469"/>
    <lineage>
        <taxon>Eukaryota</taxon>
        <taxon>Fungi</taxon>
        <taxon>Dikarya</taxon>
        <taxon>Ascomycota</taxon>
        <taxon>Pezizomycotina</taxon>
        <taxon>Sordariomycetes</taxon>
        <taxon>Sordariomycetidae</taxon>
        <taxon>Diaporthales</taxon>
        <taxon>Cryphonectriaceae</taxon>
        <taxon>Cryphonectria-Endothia species complex</taxon>
        <taxon>Cryphonectria</taxon>
    </lineage>
</organism>
<keyword evidence="1" id="KW-0732">Signal</keyword>
<dbReference type="RefSeq" id="XP_040772715.1">
    <property type="nucleotide sequence ID" value="XM_040925760.1"/>
</dbReference>
<dbReference type="EMBL" id="MU032351">
    <property type="protein sequence ID" value="KAF3761736.1"/>
    <property type="molecule type" value="Genomic_DNA"/>
</dbReference>
<evidence type="ECO:0000313" key="3">
    <source>
        <dbReference type="Proteomes" id="UP000803844"/>
    </source>
</evidence>
<dbReference type="OrthoDB" id="5419105at2759"/>
<dbReference type="AlphaFoldDB" id="A0A9P5CL76"/>
<reference evidence="2" key="1">
    <citation type="journal article" date="2020" name="Phytopathology">
        <title>Genome sequence of the chestnut blight fungus Cryphonectria parasitica EP155: A fundamental resource for an archetypical invasive plant pathogen.</title>
        <authorList>
            <person name="Crouch J.A."/>
            <person name="Dawe A."/>
            <person name="Aerts A."/>
            <person name="Barry K."/>
            <person name="Churchill A.C.L."/>
            <person name="Grimwood J."/>
            <person name="Hillman B."/>
            <person name="Milgroom M.G."/>
            <person name="Pangilinan J."/>
            <person name="Smith M."/>
            <person name="Salamov A."/>
            <person name="Schmutz J."/>
            <person name="Yadav J."/>
            <person name="Grigoriev I.V."/>
            <person name="Nuss D."/>
        </authorList>
    </citation>
    <scope>NUCLEOTIDE SEQUENCE</scope>
    <source>
        <strain evidence="2">EP155</strain>
    </source>
</reference>
<feature type="signal peptide" evidence="1">
    <location>
        <begin position="1"/>
        <end position="25"/>
    </location>
</feature>
<keyword evidence="3" id="KW-1185">Reference proteome</keyword>
<sequence>MHSSLARVAGLVLLGFGSFLLGVEGAPPRVLPARARAKTYTPVAVPNPFDSTHGYKNSKQWIPDRKYGNVYKITTPHYTGTLDLIAINPKDKSITVKDANNDDDKTPAAEKLSLAAIMMGLFVEEGKMKPKDLSIVRFGETVVEPTTIKAINEVYTSLGKVKGDDTTITITSTATDAKEKEAFTELLDHTKFGSNVQKLNGLYSTGKTVESFTLSGEGPQLEFHLG</sequence>
<evidence type="ECO:0000313" key="2">
    <source>
        <dbReference type="EMBL" id="KAF3761736.1"/>
    </source>
</evidence>
<protein>
    <submittedName>
        <fullName evidence="2">Uncharacterized protein</fullName>
    </submittedName>
</protein>
<evidence type="ECO:0000256" key="1">
    <source>
        <dbReference type="SAM" id="SignalP"/>
    </source>
</evidence>
<dbReference type="Proteomes" id="UP000803844">
    <property type="component" value="Unassembled WGS sequence"/>
</dbReference>
<accession>A0A9P5CL76</accession>
<comment type="caution">
    <text evidence="2">The sequence shown here is derived from an EMBL/GenBank/DDBJ whole genome shotgun (WGS) entry which is preliminary data.</text>
</comment>